<dbReference type="RefSeq" id="WP_354232980.1">
    <property type="nucleotide sequence ID" value="NZ_JBEPSN010000022.1"/>
</dbReference>
<dbReference type="EMBL" id="JBEPSN010000022">
    <property type="protein sequence ID" value="MET4542693.1"/>
    <property type="molecule type" value="Genomic_DNA"/>
</dbReference>
<protein>
    <submittedName>
        <fullName evidence="1">Uncharacterized protein</fullName>
    </submittedName>
</protein>
<proteinExistence type="predicted"/>
<comment type="caution">
    <text evidence="1">The sequence shown here is derived from an EMBL/GenBank/DDBJ whole genome shotgun (WGS) entry which is preliminary data.</text>
</comment>
<organism evidence="1 2">
    <name type="scientific">Arthrobacter bambusae</name>
    <dbReference type="NCBI Taxonomy" id="1338426"/>
    <lineage>
        <taxon>Bacteria</taxon>
        <taxon>Bacillati</taxon>
        <taxon>Actinomycetota</taxon>
        <taxon>Actinomycetes</taxon>
        <taxon>Micrococcales</taxon>
        <taxon>Micrococcaceae</taxon>
        <taxon>Arthrobacter</taxon>
    </lineage>
</organism>
<sequence>MQAFARSGLAKPREDIGRQLITTAFDADSPTFEINGRLIRMQALCAMSDIDSALVEANAVDRLAVRHERPLAAVSTQWFRWTFLGGGPTPPVPGEMPGFSEGILVLASFTRQLRNGDELVDLLLEATWCVLAQTACELPEPSMISRALTELTPASGEEQPGVELLMPAALTTTWDCSGLQGPADVCWCVVGWLKGKSPDQWSGLS</sequence>
<gene>
    <name evidence="1" type="ORF">ABIE37_004506</name>
</gene>
<dbReference type="GeneID" id="92755429"/>
<evidence type="ECO:0000313" key="2">
    <source>
        <dbReference type="Proteomes" id="UP001549307"/>
    </source>
</evidence>
<accession>A0ABV2PD26</accession>
<dbReference type="Proteomes" id="UP001549307">
    <property type="component" value="Unassembled WGS sequence"/>
</dbReference>
<evidence type="ECO:0000313" key="1">
    <source>
        <dbReference type="EMBL" id="MET4542693.1"/>
    </source>
</evidence>
<name>A0ABV2PD26_9MICC</name>
<reference evidence="1 2" key="1">
    <citation type="submission" date="2024-06" db="EMBL/GenBank/DDBJ databases">
        <title>Sorghum-associated microbial communities from plants grown in Nebraska, USA.</title>
        <authorList>
            <person name="Schachtman D."/>
        </authorList>
    </citation>
    <scope>NUCLEOTIDE SEQUENCE [LARGE SCALE GENOMIC DNA]</scope>
    <source>
        <strain evidence="1 2">3552</strain>
    </source>
</reference>
<keyword evidence="2" id="KW-1185">Reference proteome</keyword>